<dbReference type="SUPFAM" id="SSF158573">
    <property type="entry name" value="GINS helical bundle-like"/>
    <property type="match status" value="1"/>
</dbReference>
<evidence type="ECO:0000256" key="5">
    <source>
        <dbReference type="ARBA" id="ARBA00045258"/>
    </source>
</evidence>
<keyword evidence="4 6" id="KW-0539">Nucleus</keyword>
<accession>A0AAV3Y7V2</accession>
<proteinExistence type="inferred from homology"/>
<dbReference type="PANTHER" id="PTHR22768:SF0">
    <property type="entry name" value="DNA REPLICATION COMPLEX GINS PROTEIN PSF3"/>
    <property type="match status" value="1"/>
</dbReference>
<dbReference type="GO" id="GO:0000811">
    <property type="term" value="C:GINS complex"/>
    <property type="evidence" value="ECO:0007669"/>
    <property type="project" value="UniProtKB-UniRule"/>
</dbReference>
<feature type="domain" description="DNA replication complex GINS protein PSF3 N-terminal" evidence="8">
    <location>
        <begin position="15"/>
        <end position="66"/>
    </location>
</feature>
<comment type="subunit">
    <text evidence="6">Component of the GINS complex.</text>
</comment>
<comment type="function">
    <text evidence="6">The GINS complex plays an essential role in the initiation of DNA replication.</text>
</comment>
<name>A0AAV3Y7V2_9GAST</name>
<evidence type="ECO:0000256" key="3">
    <source>
        <dbReference type="ARBA" id="ARBA00022705"/>
    </source>
</evidence>
<dbReference type="SUPFAM" id="SSF160059">
    <property type="entry name" value="PriA/YqbF domain"/>
    <property type="match status" value="1"/>
</dbReference>
<dbReference type="Pfam" id="PF05916">
    <property type="entry name" value="Sld5"/>
    <property type="match status" value="1"/>
</dbReference>
<evidence type="ECO:0000256" key="4">
    <source>
        <dbReference type="ARBA" id="ARBA00023242"/>
    </source>
</evidence>
<comment type="similarity">
    <text evidence="2 6">Belongs to the GINS3/PSF3 family.</text>
</comment>
<dbReference type="PANTHER" id="PTHR22768">
    <property type="entry name" value="DNA REPLICATION COMPLEX GINS PROTEIN PSF3"/>
    <property type="match status" value="1"/>
</dbReference>
<dbReference type="InterPro" id="IPR055221">
    <property type="entry name" value="PSF3_N"/>
</dbReference>
<protein>
    <recommendedName>
        <fullName evidence="6">DNA replication complex GINS protein PSF3</fullName>
    </recommendedName>
</protein>
<evidence type="ECO:0000259" key="8">
    <source>
        <dbReference type="Pfam" id="PF22466"/>
    </source>
</evidence>
<dbReference type="InterPro" id="IPR010492">
    <property type="entry name" value="GINS_Psf3"/>
</dbReference>
<dbReference type="AlphaFoldDB" id="A0AAV3Y7V2"/>
<dbReference type="EMBL" id="BLXT01000641">
    <property type="protein sequence ID" value="GFN79204.1"/>
    <property type="molecule type" value="Genomic_DNA"/>
</dbReference>
<dbReference type="Pfam" id="PF22466">
    <property type="entry name" value="PSF3_N"/>
    <property type="match status" value="1"/>
</dbReference>
<evidence type="ECO:0000256" key="2">
    <source>
        <dbReference type="ARBA" id="ARBA00006343"/>
    </source>
</evidence>
<evidence type="ECO:0000313" key="9">
    <source>
        <dbReference type="EMBL" id="GFN79204.1"/>
    </source>
</evidence>
<evidence type="ECO:0000256" key="6">
    <source>
        <dbReference type="RuleBase" id="RU367161"/>
    </source>
</evidence>
<dbReference type="InterPro" id="IPR021151">
    <property type="entry name" value="GINS_A"/>
</dbReference>
<dbReference type="Gene3D" id="1.20.58.2050">
    <property type="match status" value="1"/>
</dbReference>
<evidence type="ECO:0000313" key="10">
    <source>
        <dbReference type="Proteomes" id="UP000735302"/>
    </source>
</evidence>
<dbReference type="InterPro" id="IPR036224">
    <property type="entry name" value="GINS_bundle-like_dom_sf"/>
</dbReference>
<feature type="domain" description="GINS subunit" evidence="7">
    <location>
        <begin position="85"/>
        <end position="179"/>
    </location>
</feature>
<dbReference type="Proteomes" id="UP000735302">
    <property type="component" value="Unassembled WGS sequence"/>
</dbReference>
<comment type="caution">
    <text evidence="9">The sequence shown here is derived from an EMBL/GenBank/DDBJ whole genome shotgun (WGS) entry which is preliminary data.</text>
</comment>
<comment type="subcellular location">
    <subcellularLocation>
        <location evidence="1 6">Nucleus</location>
    </subcellularLocation>
</comment>
<dbReference type="InterPro" id="IPR038437">
    <property type="entry name" value="GINS_Psf3_sf"/>
</dbReference>
<sequence length="210" mass="23619">MAAHLDELRTVNNYFDLDDILASQEKIPCVFNIAVEGLGYLDQSTNDPNISVGTKLELPFWLAKYLNRDARGIVAVETPKNYREGYRQILAADPSVVDLHRLGPHFYLFGGKLAILNLPDNQDVLNTLLQTFQGRFRRIMDGAQNALHSDLTSQTDMLDESELNLFAAGQRGLVGFQQWESRESEKLSTSTMVVNQRKRKWVSSNGDAGD</sequence>
<keyword evidence="10" id="KW-1185">Reference proteome</keyword>
<dbReference type="CDD" id="cd11713">
    <property type="entry name" value="GINS_A_psf3"/>
    <property type="match status" value="1"/>
</dbReference>
<dbReference type="GO" id="GO:1902975">
    <property type="term" value="P:mitotic DNA replication initiation"/>
    <property type="evidence" value="ECO:0007669"/>
    <property type="project" value="TreeGrafter"/>
</dbReference>
<evidence type="ECO:0000256" key="1">
    <source>
        <dbReference type="ARBA" id="ARBA00004123"/>
    </source>
</evidence>
<comment type="function">
    <text evidence="5">Required for correct functioning of the GINS complex, a complex that plays an essential role in the initiation of DNA replication, and progression of DNA replication forks. GINS complex is a core component of CDC45-MCM-GINS (CMG) helicase, the molecular machine that unwinds template DNA during replication, and around which the replisome is built.</text>
</comment>
<gene>
    <name evidence="9" type="ORF">PoB_000571000</name>
</gene>
<organism evidence="9 10">
    <name type="scientific">Plakobranchus ocellatus</name>
    <dbReference type="NCBI Taxonomy" id="259542"/>
    <lineage>
        <taxon>Eukaryota</taxon>
        <taxon>Metazoa</taxon>
        <taxon>Spiralia</taxon>
        <taxon>Lophotrochozoa</taxon>
        <taxon>Mollusca</taxon>
        <taxon>Gastropoda</taxon>
        <taxon>Heterobranchia</taxon>
        <taxon>Euthyneura</taxon>
        <taxon>Panpulmonata</taxon>
        <taxon>Sacoglossa</taxon>
        <taxon>Placobranchoidea</taxon>
        <taxon>Plakobranchidae</taxon>
        <taxon>Plakobranchus</taxon>
    </lineage>
</organism>
<reference evidence="9 10" key="1">
    <citation type="journal article" date="2021" name="Elife">
        <title>Chloroplast acquisition without the gene transfer in kleptoplastic sea slugs, Plakobranchus ocellatus.</title>
        <authorList>
            <person name="Maeda T."/>
            <person name="Takahashi S."/>
            <person name="Yoshida T."/>
            <person name="Shimamura S."/>
            <person name="Takaki Y."/>
            <person name="Nagai Y."/>
            <person name="Toyoda A."/>
            <person name="Suzuki Y."/>
            <person name="Arimoto A."/>
            <person name="Ishii H."/>
            <person name="Satoh N."/>
            <person name="Nishiyama T."/>
            <person name="Hasebe M."/>
            <person name="Maruyama T."/>
            <person name="Minagawa J."/>
            <person name="Obokata J."/>
            <person name="Shigenobu S."/>
        </authorList>
    </citation>
    <scope>NUCLEOTIDE SEQUENCE [LARGE SCALE GENOMIC DNA]</scope>
</reference>
<keyword evidence="3 6" id="KW-0235">DNA replication</keyword>
<evidence type="ECO:0000259" key="7">
    <source>
        <dbReference type="Pfam" id="PF05916"/>
    </source>
</evidence>
<dbReference type="CDD" id="cd21693">
    <property type="entry name" value="GINS_B_Psf3"/>
    <property type="match status" value="1"/>
</dbReference>